<evidence type="ECO:0000256" key="1">
    <source>
        <dbReference type="SAM" id="MobiDB-lite"/>
    </source>
</evidence>
<dbReference type="GO" id="GO:0003723">
    <property type="term" value="F:RNA binding"/>
    <property type="evidence" value="ECO:0007669"/>
    <property type="project" value="TreeGrafter"/>
</dbReference>
<proteinExistence type="predicted"/>
<name>A0A7J6LS21_PEROL</name>
<feature type="domain" description="WW" evidence="2">
    <location>
        <begin position="326"/>
        <end position="359"/>
    </location>
</feature>
<dbReference type="GO" id="GO:0005685">
    <property type="term" value="C:U1 snRNP"/>
    <property type="evidence" value="ECO:0007669"/>
    <property type="project" value="TreeGrafter"/>
</dbReference>
<dbReference type="PROSITE" id="PS01159">
    <property type="entry name" value="WW_DOMAIN_1"/>
    <property type="match status" value="1"/>
</dbReference>
<evidence type="ECO:0000259" key="2">
    <source>
        <dbReference type="PROSITE" id="PS50020"/>
    </source>
</evidence>
<feature type="region of interest" description="Disordered" evidence="1">
    <location>
        <begin position="169"/>
        <end position="199"/>
    </location>
</feature>
<organism evidence="3 4">
    <name type="scientific">Perkinsus olseni</name>
    <name type="common">Perkinsus atlanticus</name>
    <dbReference type="NCBI Taxonomy" id="32597"/>
    <lineage>
        <taxon>Eukaryota</taxon>
        <taxon>Sar</taxon>
        <taxon>Alveolata</taxon>
        <taxon>Perkinsozoa</taxon>
        <taxon>Perkinsea</taxon>
        <taxon>Perkinsida</taxon>
        <taxon>Perkinsidae</taxon>
        <taxon>Perkinsus</taxon>
    </lineage>
</organism>
<dbReference type="SMART" id="SM00456">
    <property type="entry name" value="WW"/>
    <property type="match status" value="3"/>
</dbReference>
<dbReference type="GO" id="GO:0045292">
    <property type="term" value="P:mRNA cis splicing, via spliceosome"/>
    <property type="evidence" value="ECO:0007669"/>
    <property type="project" value="InterPro"/>
</dbReference>
<dbReference type="GO" id="GO:0071004">
    <property type="term" value="C:U2-type prespliceosome"/>
    <property type="evidence" value="ECO:0007669"/>
    <property type="project" value="TreeGrafter"/>
</dbReference>
<dbReference type="SUPFAM" id="SSF51045">
    <property type="entry name" value="WW domain"/>
    <property type="match status" value="2"/>
</dbReference>
<dbReference type="InterPro" id="IPR001202">
    <property type="entry name" value="WW_dom"/>
</dbReference>
<dbReference type="Gene3D" id="2.20.70.10">
    <property type="match status" value="3"/>
</dbReference>
<feature type="region of interest" description="Disordered" evidence="1">
    <location>
        <begin position="76"/>
        <end position="109"/>
    </location>
</feature>
<dbReference type="Pfam" id="PF00397">
    <property type="entry name" value="WW"/>
    <property type="match status" value="1"/>
</dbReference>
<evidence type="ECO:0000313" key="4">
    <source>
        <dbReference type="Proteomes" id="UP000570595"/>
    </source>
</evidence>
<dbReference type="PANTHER" id="PTHR11864:SF0">
    <property type="entry name" value="PRP40 PRE-MRNA PROCESSING FACTOR 40 HOMOLOG A (YEAST)"/>
    <property type="match status" value="1"/>
</dbReference>
<evidence type="ECO:0000313" key="3">
    <source>
        <dbReference type="EMBL" id="KAF4662095.1"/>
    </source>
</evidence>
<comment type="caution">
    <text evidence="3">The sequence shown here is derived from an EMBL/GenBank/DDBJ whole genome shotgun (WGS) entry which is preliminary data.</text>
</comment>
<dbReference type="InterPro" id="IPR036020">
    <property type="entry name" value="WW_dom_sf"/>
</dbReference>
<dbReference type="OrthoDB" id="187617at2759"/>
<gene>
    <name evidence="3" type="ORF">FOZ61_002726</name>
</gene>
<accession>A0A7J6LS21</accession>
<dbReference type="CDD" id="cd00201">
    <property type="entry name" value="WW"/>
    <property type="match status" value="3"/>
</dbReference>
<reference evidence="3 4" key="1">
    <citation type="submission" date="2020-04" db="EMBL/GenBank/DDBJ databases">
        <title>Perkinsus olseni comparative genomics.</title>
        <authorList>
            <person name="Bogema D.R."/>
        </authorList>
    </citation>
    <scope>NUCLEOTIDE SEQUENCE [LARGE SCALE GENOMIC DNA]</scope>
    <source>
        <strain evidence="3">ATCC PRA-179</strain>
    </source>
</reference>
<feature type="domain" description="WW" evidence="2">
    <location>
        <begin position="396"/>
        <end position="423"/>
    </location>
</feature>
<sequence>MQKSADVSDNKAWLATGSTLLKAANRKRLDDGRQGLRPCSTQANRRLLEEAEAKGTAEEVVDGVNRDELGVQSREVNARSFTASTQESDDSGRKIRTSESGTRSRGKTFLPSLPSTLYDNFVCRVGSRSYTPPHHKREMWGFPLSSDAIRFVSWEYLSAHEQWLLKNASSGGHGSAGQAERSSWEGSPGPAVGKGKARLGAESRFWPSEEEKEVLRSTASSFPRPVRRRSLAALGGQDPRAPPRDGEGWEAAVMSSDDTDSLMSGWEEVRTADGEQRRVGFVSTGGTWNRADDILFKGDPVSTSDGVREVYYANCTTGESAWERPTRMQADWAEHFSPEGDKYYFNEATGLSTWTRPVLSRPTRDRRRSAGSDGSAVSELRRTLGATLGGEDWADWRRIKADDGGVYYYNVKTKATAWNVPASVLSRAPDPPPGWTKIADGGYGDKEFYYWNEATDEVTWDFPLPFYEEQDEVAASADA</sequence>
<protein>
    <recommendedName>
        <fullName evidence="2">WW domain-containing protein</fullName>
    </recommendedName>
</protein>
<dbReference type="Proteomes" id="UP000570595">
    <property type="component" value="Unassembled WGS sequence"/>
</dbReference>
<dbReference type="PANTHER" id="PTHR11864">
    <property type="entry name" value="PRE-MRNA-PROCESSING PROTEIN PRP40"/>
    <property type="match status" value="1"/>
</dbReference>
<dbReference type="EMBL" id="JABAHT010000178">
    <property type="protein sequence ID" value="KAF4662095.1"/>
    <property type="molecule type" value="Genomic_DNA"/>
</dbReference>
<dbReference type="InterPro" id="IPR039726">
    <property type="entry name" value="Prp40-like"/>
</dbReference>
<dbReference type="AlphaFoldDB" id="A0A7J6LS21"/>
<feature type="domain" description="WW" evidence="2">
    <location>
        <begin position="429"/>
        <end position="465"/>
    </location>
</feature>
<dbReference type="PROSITE" id="PS50020">
    <property type="entry name" value="WW_DOMAIN_2"/>
    <property type="match status" value="3"/>
</dbReference>